<protein>
    <recommendedName>
        <fullName evidence="1">CdiI immunity protein domain-containing protein</fullName>
    </recommendedName>
</protein>
<sequence>MERFTAFDFGASWVMSFFHQDWTYDGPTAADVVAKHLAVAADEVALAVRRDARTLLDNLPSETLEVLWNAGTQYMASFEGTSGSAWTRTVVGLCDARLAAKTDVPPLTGADTEDGWACRDAVIAEIERAEFLAAEVREALVACARHCTPDLAFRVLLSTMVNDASDRSLSPEQYARMETIGSALLYGEFVVDSVEFLVEREPVPARPSADD</sequence>
<evidence type="ECO:0000259" key="1">
    <source>
        <dbReference type="Pfam" id="PF18593"/>
    </source>
</evidence>
<dbReference type="InterPro" id="IPR041129">
    <property type="entry name" value="CdiI_2"/>
</dbReference>
<proteinExistence type="predicted"/>
<name>A0A1I2JEB8_9ACTN</name>
<feature type="domain" description="CdiI immunity protein" evidence="1">
    <location>
        <begin position="15"/>
        <end position="88"/>
    </location>
</feature>
<dbReference type="OrthoDB" id="4230162at2"/>
<evidence type="ECO:0000313" key="2">
    <source>
        <dbReference type="EMBL" id="SFF53202.1"/>
    </source>
</evidence>
<dbReference type="Pfam" id="PF18593">
    <property type="entry name" value="CdiI_2"/>
    <property type="match status" value="1"/>
</dbReference>
<accession>A0A1I2JEB8</accession>
<organism evidence="2 3">
    <name type="scientific">Streptomyces mirabilis</name>
    <dbReference type="NCBI Taxonomy" id="68239"/>
    <lineage>
        <taxon>Bacteria</taxon>
        <taxon>Bacillati</taxon>
        <taxon>Actinomycetota</taxon>
        <taxon>Actinomycetes</taxon>
        <taxon>Kitasatosporales</taxon>
        <taxon>Streptomycetaceae</taxon>
        <taxon>Streptomyces</taxon>
    </lineage>
</organism>
<dbReference type="AlphaFoldDB" id="A0A1I2JEB8"/>
<dbReference type="Proteomes" id="UP000181942">
    <property type="component" value="Unassembled WGS sequence"/>
</dbReference>
<gene>
    <name evidence="2" type="ORF">SAMN02787118_10861</name>
</gene>
<evidence type="ECO:0000313" key="3">
    <source>
        <dbReference type="Proteomes" id="UP000181942"/>
    </source>
</evidence>
<dbReference type="EMBL" id="FONR01000008">
    <property type="protein sequence ID" value="SFF53202.1"/>
    <property type="molecule type" value="Genomic_DNA"/>
</dbReference>
<dbReference type="RefSeq" id="WP_075029046.1">
    <property type="nucleotide sequence ID" value="NZ_FONR01000008.1"/>
</dbReference>
<reference evidence="2 3" key="1">
    <citation type="submission" date="2016-10" db="EMBL/GenBank/DDBJ databases">
        <authorList>
            <person name="de Groot N.N."/>
        </authorList>
    </citation>
    <scope>NUCLEOTIDE SEQUENCE [LARGE SCALE GENOMIC DNA]</scope>
    <source>
        <strain evidence="2 3">OK461</strain>
    </source>
</reference>